<dbReference type="InterPro" id="IPR010071">
    <property type="entry name" value="AA_adenyl_dom"/>
</dbReference>
<dbReference type="STRING" id="1316936.K678_13725"/>
<dbReference type="InterPro" id="IPR049551">
    <property type="entry name" value="PKS_DH_C"/>
</dbReference>
<dbReference type="Gene3D" id="3.40.47.10">
    <property type="match status" value="1"/>
</dbReference>
<evidence type="ECO:0000256" key="4">
    <source>
        <dbReference type="ARBA" id="ARBA00022553"/>
    </source>
</evidence>
<gene>
    <name evidence="11" type="ORF">K678_13725</name>
</gene>
<organism evidence="11 12">
    <name type="scientific">Magnetospirillum fulvum MGU-K5</name>
    <dbReference type="NCBI Taxonomy" id="1316936"/>
    <lineage>
        <taxon>Bacteria</taxon>
        <taxon>Pseudomonadati</taxon>
        <taxon>Pseudomonadota</taxon>
        <taxon>Alphaproteobacteria</taxon>
        <taxon>Rhodospirillales</taxon>
        <taxon>Rhodospirillaceae</taxon>
        <taxon>Magnetospirillum</taxon>
    </lineage>
</organism>
<keyword evidence="3" id="KW-0596">Phosphopantetheine</keyword>
<feature type="domain" description="Ketosynthase family 3 (KS3)" evidence="9">
    <location>
        <begin position="3447"/>
        <end position="3872"/>
    </location>
</feature>
<dbReference type="PROSITE" id="PS00455">
    <property type="entry name" value="AMP_BINDING"/>
    <property type="match status" value="2"/>
</dbReference>
<feature type="domain" description="Carrier" evidence="8">
    <location>
        <begin position="876"/>
        <end position="950"/>
    </location>
</feature>
<dbReference type="SUPFAM" id="SSF56801">
    <property type="entry name" value="Acetyl-CoA synthetase-like"/>
    <property type="match status" value="2"/>
</dbReference>
<name>S9TF73_MAGFU</name>
<dbReference type="Gene3D" id="3.30.300.30">
    <property type="match status" value="2"/>
</dbReference>
<protein>
    <submittedName>
        <fullName evidence="11">Non-ribosomal peptide synthetase</fullName>
    </submittedName>
</protein>
<keyword evidence="5" id="KW-0808">Transferase</keyword>
<dbReference type="InterPro" id="IPR045851">
    <property type="entry name" value="AMP-bd_C_sf"/>
</dbReference>
<dbReference type="eggNOG" id="COG3321">
    <property type="taxonomic scope" value="Bacteria"/>
</dbReference>
<evidence type="ECO:0000259" key="8">
    <source>
        <dbReference type="PROSITE" id="PS50075"/>
    </source>
</evidence>
<comment type="pathway">
    <text evidence="2">Antibiotic biosynthesis.</text>
</comment>
<dbReference type="GO" id="GO:0016746">
    <property type="term" value="F:acyltransferase activity"/>
    <property type="evidence" value="ECO:0007669"/>
    <property type="project" value="InterPro"/>
</dbReference>
<feature type="domain" description="Carrier" evidence="8">
    <location>
        <begin position="2323"/>
        <end position="2398"/>
    </location>
</feature>
<dbReference type="GO" id="GO:0043041">
    <property type="term" value="P:amino acid activation for nonribosomal peptide biosynthetic process"/>
    <property type="evidence" value="ECO:0007669"/>
    <property type="project" value="TreeGrafter"/>
</dbReference>
<feature type="region of interest" description="N-terminal hotdog fold" evidence="7">
    <location>
        <begin position="4019"/>
        <end position="4133"/>
    </location>
</feature>
<dbReference type="InterPro" id="IPR036736">
    <property type="entry name" value="ACP-like_sf"/>
</dbReference>
<dbReference type="InterPro" id="IPR049900">
    <property type="entry name" value="PKS_mFAS_DH"/>
</dbReference>
<dbReference type="InterPro" id="IPR006162">
    <property type="entry name" value="Ppantetheine_attach_site"/>
</dbReference>
<dbReference type="Pfam" id="PF22336">
    <property type="entry name" value="RhiE-like_linker"/>
    <property type="match status" value="1"/>
</dbReference>
<dbReference type="InterPro" id="IPR025110">
    <property type="entry name" value="AMP-bd_C"/>
</dbReference>
<dbReference type="SMART" id="SM00825">
    <property type="entry name" value="PKS_KS"/>
    <property type="match status" value="1"/>
</dbReference>
<dbReference type="PROSITE" id="PS50075">
    <property type="entry name" value="CARRIER"/>
    <property type="match status" value="3"/>
</dbReference>
<dbReference type="InterPro" id="IPR014031">
    <property type="entry name" value="Ketoacyl_synth_C"/>
</dbReference>
<dbReference type="InterPro" id="IPR009081">
    <property type="entry name" value="PP-bd_ACP"/>
</dbReference>
<sequence>MHHIPLLSATLCPDDLEPRFRIGADENLDFRFYDARGEADPTAAADARLAGFFEEPVDTPLIRYMLIWTDEADSIVAIKSSHLVLDGMGILFHIAFLGTLYTALVRGEVPSQGEICSASQPYREDQAHRASAQFERDMAFWADHLRQSPEKRIFRARPGCADVLGHSRHKKYVLSDETSSAIASLIAARRISPAVFFTAVHVLIVGFMCDEAEIAVQTPIAFGERKAADRRQGMCVALPSQFVDLRQHPTFASLTQEIAAQCASFFRHVRTPFQLAMRRFENKDFSFLADTFINYLPNVPAGTPEFPIWDCSQQHSDQEPVLFGGMVLQDPRTRQFSLTMRSSRNHLSEQDVDRYVKRVDLVSRQLAAGIELSQLDFLLDEEKRELGLWGRGPERPYAIRPLPDLFDEKAELFADRNAVRDEIGTALTYAEVRRNSIRCATWLTAQGVKKGDIVAVLARRSIALPEIVLGIQRCGAVYLPIDPSAPSERVSFIVADAGADLVMDPDDLSYRDACGPECAARLSPQDGAYLIYTSGSTGRPKGVLAPHGGFANMIQGQIDIFGVGQDDRVLQFAPPIFDASLSEMFMALFAGACLYPVGDATRNAPWTLKRYMEENRVSVVTLPPSYLGLFNQDMFAGLRVLITAGEPPIVADALHYARHLDYFNAYGPTETCVCATIKRVPPDASAPIGVGRPIPNVAVSVRDRAGRVLPAGMVGELWIGGESVALGYHNNPDLTDTRFRAPTDGDARAYASGDLARWSEDGEILLVGRADDQVKIRGNRVELGEVSFLLERCAQVSQATALAVKDTAGQTILAAFLVLRDGATLDSVIAWSRGHLPGYMLPSEWHLLQTMPVTATGKVDRKSLMKTQAIHRAPADPGRSADPRLLDICAQALGRPCDPAVNFFMQGGNSLSAMSFLHDIRKTFGVDVVFRDFAACETLFDVEALLRRNGVERTFEPVAAPPLNRAQFRIWAYQQANAGTVDYNMPLLLEVRGPRAADFWDGLCRAVQAQELLCCTIAGDIDAPRFAAGATISPRIETFSDVSEAGAFFDRESHTPFDLRHEPPVRLIASRLPDRLQVLIVLHHVAGDGETLDILLRSAVGSLRDEPPALGRLAIQAEFCRRETAYLRSEAARADAAYWQAVCASAAASRPVPAMERRGAMCTHLLAPAAIERLETLARRSGATLLAAFVAVLGRFLCRRRGDEDLLIGVPVGLRETQDEFRTAGFFVNTLPLCIQGGEDAVAASRRTAAHLREALVHSRYCDFPAVPDFLATHAVPARIEADGLVVDRVGACLRASKFSGSFTLETGEAPRLVLEYDAVVIPGGEALLADLAEEIAALDLSDADRDPRQILADAWREILGVRAADPVDFFEDGGDSIKAIQITGILHRNGIATLAASDFMRFPRFTDLCARLEDSGEGTLAEQVAPVVAGQNVPLLPFQQDFLTAHPDHWRAVLMALPVELRPGVSVETVERWLSVLPTHYEALRLAFRQDHATMLAEPRPLSLHRRVFDSGTTTIEILRAAVRAVAVEIDPEAGVTLGAFLVERGDTRFLVLVGHHLVLDVVSLDLLCRDFDHFCQGGSAQREVRGVATRAVEVEKLVAHGAFPTREDRSFWEIVCATPTAPLGALSREARDLASERIVRDMRLTGFRSEHSSSVLADLLSALACALHRQGQRQAVFVTLESHGRDDLLPDCDVGRSLGWFTAVCPMPLGPASSCAEARVTVLPWIRDRFTARIANAYGYLRREDPRRFGFDSQIAVNYLGTLASGTEGNDLLNSAGPGAIPELLPPNFEPSSPLDLTSFFDESGVLRVQAYFHPEILPEAWVSSLLENWRAVLMTLPAYVPEETETAIRTACGSTANEIERITLPELNQKGMLYQALRPSVGVYTQQVAFTFHGDVDEFLLMRAWRQVVARHESLRAVFPMPCPGEFFRVVLRQGRGGIAYHDLSHLPGAVVSAEIAALLRTERDRGFDLQKGPLLRMQIFRPDAETVIVSWCFHHLLMDGWCMGILLQEMFALAERLAGHPAPELPAPFALADYVRWRARFDEAAARTYWGSLLDGFTGPTRVAEAGHPAGDGEPETVEMTLDGTLSEGLRAAAAARSVTLPVLIQALWALVLSGENRMCRDVVFGIVTSGRPAELSGIDRAVGLFVQTVPLRARWGADSSFANLLASLKEQSLQQMCHGYLPLAETARDMLDHLIVFETYPFSTRFNSGKVALREVSGFEKIPYPLGISVIPEESLGVRFLFDPAQLPRDRVLALQSRLLAALKTATEAESCHSIEAAIAAAFAAASGVGEVDGAAQADAESLVGEGSTTPNPQRSVPGDDDILGVVIAAYESVLGRVVPSADADFFHLGGHSLLAMGVLARLRKDLSVAVGIDDIMANPSPRQLAARIRDISAPVVAIPRIVPRERHPLSPAQRRLWFLQRLHEDARSYVIPFAATLPGTIDRDRLQCALELVERRHDALRLRVAADRPEQTLAPPGGLRLDWHDEPWNGEALPEMPFGIDRPLVRVALFRQSADALVLLLSFHHIIFDGWSAAIFTRELNEAYGALLQRSEPAWPPLDLDYLSYAEQSAEREYPEIETIREALLPLPERLRLPLDFPRPATRTSAGGVVVVDFGPERSLALKRYAREAGVTPFPVIVALVDAFLYRHTGQTDLIVGCPAANRDLAQTQAMIGLFVNTLVIRARLEPDAGFAALLQTVNRAFQQSLAAQACPFEAVVDAVGEERNAARNPLFDVFIALEDASWGDFGRAPLCMQPISLPHEVSKFDLSIYFRENAEGGYAIHLEYATDLFRQDTVQAMADRLAVLADAVFHSDAVPVAELDILPVPERLRLEVFNQTDVPFDVERDIDSLFRAQARRTPEAAAVVDPSGAVCTYAGFDRQVTALAGWLAERGIVSGGYVGVCYPRSLDMMVCVFAVQRLGAVYVPLSAALPETRLDAICDDLGPAVVLCAPADAPRFARSGWRVLSPDVVDSQSSPPETEIVVPVAPDSISYVIFTSGSTGRPKGVAIEHRSLCNRLLWMQSRFPIGQGDVVLQKTTTSFDVSVWEVFWWSWCGASLALLEPGAEMDPGKIVETVRSRGVTVLHFVPSMLRAFLDHLAVCPEDIGKLGSLRFVFASGEALPRELVERFNTVLDAELHNLYGPTEATIDVSWQPCRPTPETVVPIGRPIANTRLYILDVRLRPVPVGVTGEIYIGGIQVARGYLNRPDLTARSFLPDPFHAEGRIYRTGDLGRWLCDGSIEYLGRNDDQVKIRGFRIELGEVEAALGRCPGVAQAVVRVCRIGGYDALEAFLLPRRDEGLSLPEIRRVIAGAVPDYMCPSLFFEADDIPLSPSGKADRKALRGRPLRLVAESTGDGVTQAAVREIWRQVMPEVEAPDDQGFFEAGGNSLLLVRLHALLDARWPGAFSLASLFSDSTIAAQVRRIEQRQSVGAAVPAPVVAADAPVAIIGMAVRFGDHEDYDRFWADLGRGADITVPMPGNRRRETRQVFEAVGLAYDDARVREAAYLSDVSSFDYRRFGLSPSDASLLDPRQRIFIEAALRALDDAGYGGEALANQAVGTFVGASPCRLFQDAVTRAFPAQSERIYLLNVPSNVVARISYLKNWQGPAATIDTACSSVLAAVHQACRSLRSGESCVALAGGAHVIDLPVQGDRAFTIESTSGQTRTFDARADGVGAGEGAAVFVLKLLEQAQRDNDPIHAVILGSAVNQDGKSSSMAAPNPDAQAAVIRQAARDAAIALADLDLFEAHGTATVLGDPVEIEAISRAFEADGPALERKVPIGSVKGNLGHLDAAAGAAGLAKAVLCLKQGQVPPQPHFETPNPHIDFARAPVRVARTLETLLPERRPWRCGVSSFGLSGVNVHVILSGSAGRTLPTDEGGWICVPLSAPDVATLAAYAEAVRDAVAAHPDWPLHAIAATLTVGRDDLLVRGAVVVRSRQELLEHLGQGLVPAVCARRLDDSVPSGVFAAREAAEDAARAFCLGHSLHWPEDRPLYRVHLPATPFVRTPLWPRFPARFLSAPTETPRGTAVSIAINRADFWPVADHRLLEVPTLVGMALPDLIAQALGPVPLTIENLRWRKPVTAGEGSRAVLMTEAEEQSGIAVEVHHCRDTEWSVAASAIVRRGAAPASPLDIAALQGAMAAFTGGGDASVIRVGGRWQCREAMWAAEDGNRLLAFLSLPDAYRDDLTVFGWHPAMIDVATSLALHGVSGFVPAACGAIRLHKPLPSQVYALVTVTDRQAGMILADCTVTDSRGQVLIELAGLMFLAVRPERAERAEPDLYTVGWEATVLPDQPPATPADILLLGGGGSGWAEALAGLAATHRPLPGRDDERRSLAEEIVRGTVAHLLYLPDTDDTHWAFCSFLQDLCRAGLRRPIHVAAVGCGAFLDGDPARALLLGPLLCLRREEPLIACSYIE</sequence>
<dbReference type="SUPFAM" id="SSF53901">
    <property type="entry name" value="Thiolase-like"/>
    <property type="match status" value="1"/>
</dbReference>
<dbReference type="PANTHER" id="PTHR45527">
    <property type="entry name" value="NONRIBOSOMAL PEPTIDE SYNTHETASE"/>
    <property type="match status" value="1"/>
</dbReference>
<dbReference type="PANTHER" id="PTHR45527:SF1">
    <property type="entry name" value="FATTY ACID SYNTHASE"/>
    <property type="match status" value="1"/>
</dbReference>
<dbReference type="EMBL" id="AQPH01000061">
    <property type="protein sequence ID" value="EPY00911.1"/>
    <property type="molecule type" value="Genomic_DNA"/>
</dbReference>
<dbReference type="Gene3D" id="1.10.1200.10">
    <property type="entry name" value="ACP-like"/>
    <property type="match status" value="4"/>
</dbReference>
<feature type="domain" description="PKS/mFAS DH" evidence="10">
    <location>
        <begin position="4019"/>
        <end position="4279"/>
    </location>
</feature>
<keyword evidence="6" id="KW-0677">Repeat</keyword>
<dbReference type="Proteomes" id="UP000015350">
    <property type="component" value="Unassembled WGS sequence"/>
</dbReference>
<dbReference type="Pfam" id="PF14765">
    <property type="entry name" value="PS-DH"/>
    <property type="match status" value="1"/>
</dbReference>
<dbReference type="Pfam" id="PF00109">
    <property type="entry name" value="ketoacyl-synt"/>
    <property type="match status" value="1"/>
</dbReference>
<dbReference type="Gene3D" id="3.30.559.30">
    <property type="entry name" value="Nonribosomal peptide synthetase, condensation domain"/>
    <property type="match status" value="5"/>
</dbReference>
<dbReference type="PROSITE" id="PS00012">
    <property type="entry name" value="PHOSPHOPANTETHEINE"/>
    <property type="match status" value="1"/>
</dbReference>
<proteinExistence type="predicted"/>
<evidence type="ECO:0000256" key="7">
    <source>
        <dbReference type="PROSITE-ProRule" id="PRU01363"/>
    </source>
</evidence>
<dbReference type="CDD" id="cd05930">
    <property type="entry name" value="A_NRPS"/>
    <property type="match status" value="1"/>
</dbReference>
<dbReference type="GO" id="GO:0031177">
    <property type="term" value="F:phosphopantetheine binding"/>
    <property type="evidence" value="ECO:0007669"/>
    <property type="project" value="InterPro"/>
</dbReference>
<dbReference type="eggNOG" id="COG1020">
    <property type="taxonomic scope" value="Bacteria"/>
</dbReference>
<evidence type="ECO:0000313" key="11">
    <source>
        <dbReference type="EMBL" id="EPY00911.1"/>
    </source>
</evidence>
<comment type="caution">
    <text evidence="11">The sequence shown here is derived from an EMBL/GenBank/DDBJ whole genome shotgun (WGS) entry which is preliminary data.</text>
</comment>
<reference evidence="11 12" key="1">
    <citation type="submission" date="2013-04" db="EMBL/GenBank/DDBJ databases">
        <authorList>
            <person name="Kuznetsov B."/>
            <person name="Ivanovsky R."/>
        </authorList>
    </citation>
    <scope>NUCLEOTIDE SEQUENCE [LARGE SCALE GENOMIC DNA]</scope>
    <source>
        <strain evidence="11 12">MGU-K5</strain>
    </source>
</reference>
<dbReference type="Gene3D" id="1.10.1240.100">
    <property type="match status" value="1"/>
</dbReference>
<dbReference type="Pfam" id="PF00668">
    <property type="entry name" value="Condensation"/>
    <property type="match status" value="5"/>
</dbReference>
<evidence type="ECO:0000256" key="2">
    <source>
        <dbReference type="ARBA" id="ARBA00004792"/>
    </source>
</evidence>
<dbReference type="CDD" id="cd00833">
    <property type="entry name" value="PKS"/>
    <property type="match status" value="1"/>
</dbReference>
<dbReference type="InterPro" id="IPR042099">
    <property type="entry name" value="ANL_N_sf"/>
</dbReference>
<feature type="active site" description="Proton donor; for dehydratase activity" evidence="7">
    <location>
        <position position="4203"/>
    </location>
</feature>
<evidence type="ECO:0000259" key="9">
    <source>
        <dbReference type="PROSITE" id="PS52004"/>
    </source>
</evidence>
<evidence type="ECO:0000259" key="10">
    <source>
        <dbReference type="PROSITE" id="PS52019"/>
    </source>
</evidence>
<dbReference type="SUPFAM" id="SSF52777">
    <property type="entry name" value="CoA-dependent acyltransferases"/>
    <property type="match status" value="10"/>
</dbReference>
<dbReference type="Pfam" id="PF02801">
    <property type="entry name" value="Ketoacyl-synt_C"/>
    <property type="match status" value="1"/>
</dbReference>
<dbReference type="FunFam" id="2.30.38.10:FF:000001">
    <property type="entry name" value="Non-ribosomal peptide synthetase PvdI"/>
    <property type="match status" value="1"/>
</dbReference>
<evidence type="ECO:0000313" key="12">
    <source>
        <dbReference type="Proteomes" id="UP000015350"/>
    </source>
</evidence>
<accession>S9TF73</accession>
<dbReference type="InterPro" id="IPR042104">
    <property type="entry name" value="PKS_dehydratase_sf"/>
</dbReference>
<dbReference type="InterPro" id="IPR020845">
    <property type="entry name" value="AMP-binding_CS"/>
</dbReference>
<dbReference type="InterPro" id="IPR000873">
    <property type="entry name" value="AMP-dep_synth/lig_dom"/>
</dbReference>
<dbReference type="GO" id="GO:0044550">
    <property type="term" value="P:secondary metabolite biosynthetic process"/>
    <property type="evidence" value="ECO:0007669"/>
    <property type="project" value="TreeGrafter"/>
</dbReference>
<dbReference type="Pfam" id="PF00501">
    <property type="entry name" value="AMP-binding"/>
    <property type="match status" value="2"/>
</dbReference>
<dbReference type="InterPro" id="IPR016039">
    <property type="entry name" value="Thiolase-like"/>
</dbReference>
<comment type="cofactor">
    <cofactor evidence="1">
        <name>pantetheine 4'-phosphate</name>
        <dbReference type="ChEBI" id="CHEBI:47942"/>
    </cofactor>
</comment>
<dbReference type="InterPro" id="IPR023213">
    <property type="entry name" value="CAT-like_dom_sf"/>
</dbReference>
<dbReference type="Pfam" id="PF13193">
    <property type="entry name" value="AMP-binding_C"/>
    <property type="match status" value="1"/>
</dbReference>
<feature type="active site" description="Proton acceptor; for dehydratase activity" evidence="7">
    <location>
        <position position="4049"/>
    </location>
</feature>
<evidence type="ECO:0000256" key="3">
    <source>
        <dbReference type="ARBA" id="ARBA00022450"/>
    </source>
</evidence>
<feature type="non-terminal residue" evidence="11">
    <location>
        <position position="4421"/>
    </location>
</feature>
<dbReference type="CDD" id="cd17646">
    <property type="entry name" value="A_NRPS_AB3403-like"/>
    <property type="match status" value="1"/>
</dbReference>
<feature type="region of interest" description="C-terminal hotdog fold" evidence="7">
    <location>
        <begin position="4143"/>
        <end position="4279"/>
    </location>
</feature>
<dbReference type="PROSITE" id="PS52004">
    <property type="entry name" value="KS3_2"/>
    <property type="match status" value="1"/>
</dbReference>
<dbReference type="InterPro" id="IPR020841">
    <property type="entry name" value="PKS_Beta-ketoAc_synthase_dom"/>
</dbReference>
<dbReference type="FunFam" id="3.40.50.12780:FF:000012">
    <property type="entry name" value="Non-ribosomal peptide synthetase"/>
    <property type="match status" value="1"/>
</dbReference>
<dbReference type="GO" id="GO:0005829">
    <property type="term" value="C:cytosol"/>
    <property type="evidence" value="ECO:0007669"/>
    <property type="project" value="TreeGrafter"/>
</dbReference>
<dbReference type="InterPro" id="IPR054514">
    <property type="entry name" value="RhiE-like_linker"/>
</dbReference>
<dbReference type="FunFam" id="3.40.50.980:FF:000002">
    <property type="entry name" value="Enterobactin synthetase component F"/>
    <property type="match status" value="1"/>
</dbReference>
<evidence type="ECO:0000256" key="1">
    <source>
        <dbReference type="ARBA" id="ARBA00001957"/>
    </source>
</evidence>
<dbReference type="InterPro" id="IPR014030">
    <property type="entry name" value="Ketoacyl_synth_N"/>
</dbReference>
<dbReference type="Gene3D" id="3.30.559.10">
    <property type="entry name" value="Chloramphenicol acetyltransferase-like domain"/>
    <property type="match status" value="5"/>
</dbReference>
<dbReference type="PROSITE" id="PS52019">
    <property type="entry name" value="PKS_MFAS_DH"/>
    <property type="match status" value="1"/>
</dbReference>
<dbReference type="Gene3D" id="3.40.50.12780">
    <property type="entry name" value="N-terminal domain of ligase-like"/>
    <property type="match status" value="2"/>
</dbReference>
<dbReference type="InterPro" id="IPR020806">
    <property type="entry name" value="PKS_PP-bd"/>
</dbReference>
<dbReference type="InterPro" id="IPR001242">
    <property type="entry name" value="Condensation_dom"/>
</dbReference>
<dbReference type="Pfam" id="PF00550">
    <property type="entry name" value="PP-binding"/>
    <property type="match status" value="4"/>
</dbReference>
<dbReference type="Gene3D" id="3.10.129.110">
    <property type="entry name" value="Polyketide synthase dehydratase"/>
    <property type="match status" value="1"/>
</dbReference>
<dbReference type="CDD" id="cd19531">
    <property type="entry name" value="LCL_NRPS-like"/>
    <property type="match status" value="1"/>
</dbReference>
<evidence type="ECO:0000256" key="5">
    <source>
        <dbReference type="ARBA" id="ARBA00022679"/>
    </source>
</evidence>
<feature type="domain" description="Carrier" evidence="8">
    <location>
        <begin position="3358"/>
        <end position="3433"/>
    </location>
</feature>
<dbReference type="NCBIfam" id="TIGR01733">
    <property type="entry name" value="AA-adenyl-dom"/>
    <property type="match status" value="2"/>
</dbReference>
<dbReference type="SUPFAM" id="SSF47336">
    <property type="entry name" value="ACP-like"/>
    <property type="match status" value="4"/>
</dbReference>
<evidence type="ECO:0000256" key="6">
    <source>
        <dbReference type="ARBA" id="ARBA00022737"/>
    </source>
</evidence>
<dbReference type="SMART" id="SM00823">
    <property type="entry name" value="PKS_PP"/>
    <property type="match status" value="3"/>
</dbReference>
<keyword evidence="4" id="KW-0597">Phosphoprotein</keyword>